<dbReference type="AlphaFoldDB" id="G0P2C3"/>
<dbReference type="HOGENOM" id="CLU_3034343_0_0_1"/>
<evidence type="ECO:0000313" key="3">
    <source>
        <dbReference type="Proteomes" id="UP000008068"/>
    </source>
</evidence>
<feature type="non-terminal residue" evidence="2">
    <location>
        <position position="52"/>
    </location>
</feature>
<dbReference type="EMBL" id="GL380023">
    <property type="protein sequence ID" value="EGT42988.1"/>
    <property type="molecule type" value="Genomic_DNA"/>
</dbReference>
<proteinExistence type="predicted"/>
<sequence>MYFPVGAYLILPLFGVNIAPFSKLVTFVYAAYPAVDPLPLMFIIDNYRYAMA</sequence>
<dbReference type="Pfam" id="PF10326">
    <property type="entry name" value="7TM_GPCR_Str"/>
    <property type="match status" value="1"/>
</dbReference>
<dbReference type="OrthoDB" id="5811365at2759"/>
<keyword evidence="1" id="KW-0472">Membrane</keyword>
<keyword evidence="3" id="KW-1185">Reference proteome</keyword>
<feature type="transmembrane region" description="Helical" evidence="1">
    <location>
        <begin position="7"/>
        <end position="32"/>
    </location>
</feature>
<gene>
    <name evidence="2" type="ORF">CAEBREN_07340</name>
</gene>
<dbReference type="InterPro" id="IPR019428">
    <property type="entry name" value="7TM_GPCR_serpentine_rcpt_Str"/>
</dbReference>
<dbReference type="Proteomes" id="UP000008068">
    <property type="component" value="Unassembled WGS sequence"/>
</dbReference>
<dbReference type="InParanoid" id="G0P2C3"/>
<accession>G0P2C3</accession>
<reference evidence="3" key="1">
    <citation type="submission" date="2011-07" db="EMBL/GenBank/DDBJ databases">
        <authorList>
            <consortium name="Caenorhabditis brenneri Sequencing and Analysis Consortium"/>
            <person name="Wilson R.K."/>
        </authorList>
    </citation>
    <scope>NUCLEOTIDE SEQUENCE [LARGE SCALE GENOMIC DNA]</scope>
    <source>
        <strain evidence="3">PB2801</strain>
    </source>
</reference>
<evidence type="ECO:0000313" key="2">
    <source>
        <dbReference type="EMBL" id="EGT42988.1"/>
    </source>
</evidence>
<keyword evidence="1" id="KW-1133">Transmembrane helix</keyword>
<dbReference type="STRING" id="135651.G0P2C3"/>
<organism evidence="3">
    <name type="scientific">Caenorhabditis brenneri</name>
    <name type="common">Nematode worm</name>
    <dbReference type="NCBI Taxonomy" id="135651"/>
    <lineage>
        <taxon>Eukaryota</taxon>
        <taxon>Metazoa</taxon>
        <taxon>Ecdysozoa</taxon>
        <taxon>Nematoda</taxon>
        <taxon>Chromadorea</taxon>
        <taxon>Rhabditida</taxon>
        <taxon>Rhabditina</taxon>
        <taxon>Rhabditomorpha</taxon>
        <taxon>Rhabditoidea</taxon>
        <taxon>Rhabditidae</taxon>
        <taxon>Peloderinae</taxon>
        <taxon>Caenorhabditis</taxon>
    </lineage>
</organism>
<name>G0P2C3_CAEBE</name>
<evidence type="ECO:0000256" key="1">
    <source>
        <dbReference type="SAM" id="Phobius"/>
    </source>
</evidence>
<keyword evidence="1" id="KW-0812">Transmembrane</keyword>
<protein>
    <submittedName>
        <fullName evidence="2">Uncharacterized protein</fullName>
    </submittedName>
</protein>